<dbReference type="PROSITE" id="PS50110">
    <property type="entry name" value="RESPONSE_REGULATORY"/>
    <property type="match status" value="1"/>
</dbReference>
<proteinExistence type="predicted"/>
<dbReference type="InterPro" id="IPR001789">
    <property type="entry name" value="Sig_transdc_resp-reg_receiver"/>
</dbReference>
<feature type="modified residue" description="4-aspartylphosphate" evidence="2">
    <location>
        <position position="54"/>
    </location>
</feature>
<dbReference type="SMART" id="SM00421">
    <property type="entry name" value="HTH_LUXR"/>
    <property type="match status" value="1"/>
</dbReference>
<name>A0ABY2QJ30_9SPHN</name>
<dbReference type="RefSeq" id="WP_046409452.1">
    <property type="nucleotide sequence ID" value="NZ_SSTI01000003.1"/>
</dbReference>
<dbReference type="InterPro" id="IPR011006">
    <property type="entry name" value="CheY-like_superfamily"/>
</dbReference>
<evidence type="ECO:0000256" key="2">
    <source>
        <dbReference type="PROSITE-ProRule" id="PRU00169"/>
    </source>
</evidence>
<evidence type="ECO:0000259" key="4">
    <source>
        <dbReference type="PROSITE" id="PS50110"/>
    </source>
</evidence>
<dbReference type="PROSITE" id="PS50043">
    <property type="entry name" value="HTH_LUXR_2"/>
    <property type="match status" value="1"/>
</dbReference>
<evidence type="ECO:0000259" key="3">
    <source>
        <dbReference type="PROSITE" id="PS50043"/>
    </source>
</evidence>
<dbReference type="Pfam" id="PF00072">
    <property type="entry name" value="Response_reg"/>
    <property type="match status" value="1"/>
</dbReference>
<dbReference type="CDD" id="cd06170">
    <property type="entry name" value="LuxR_C_like"/>
    <property type="match status" value="1"/>
</dbReference>
<keyword evidence="2" id="KW-0597">Phosphoprotein</keyword>
<dbReference type="PANTHER" id="PTHR43214:SF44">
    <property type="entry name" value="TWO-COMPONENT RESPONSE REGULATOR"/>
    <property type="match status" value="1"/>
</dbReference>
<dbReference type="Gene3D" id="1.10.10.10">
    <property type="entry name" value="Winged helix-like DNA-binding domain superfamily/Winged helix DNA-binding domain"/>
    <property type="match status" value="1"/>
</dbReference>
<evidence type="ECO:0000256" key="1">
    <source>
        <dbReference type="ARBA" id="ARBA00023125"/>
    </source>
</evidence>
<feature type="domain" description="Response regulatory" evidence="4">
    <location>
        <begin position="5"/>
        <end position="120"/>
    </location>
</feature>
<keyword evidence="6" id="KW-1185">Reference proteome</keyword>
<dbReference type="PROSITE" id="PS00622">
    <property type="entry name" value="HTH_LUXR_1"/>
    <property type="match status" value="1"/>
</dbReference>
<dbReference type="InterPro" id="IPR016032">
    <property type="entry name" value="Sig_transdc_resp-reg_C-effctor"/>
</dbReference>
<dbReference type="Gene3D" id="3.40.50.2300">
    <property type="match status" value="1"/>
</dbReference>
<evidence type="ECO:0000313" key="6">
    <source>
        <dbReference type="Proteomes" id="UP000308038"/>
    </source>
</evidence>
<keyword evidence="1" id="KW-0238">DNA-binding</keyword>
<protein>
    <submittedName>
        <fullName evidence="5">Response regulator transcription factor</fullName>
    </submittedName>
</protein>
<dbReference type="PRINTS" id="PR00038">
    <property type="entry name" value="HTHLUXR"/>
</dbReference>
<dbReference type="InterPro" id="IPR039420">
    <property type="entry name" value="WalR-like"/>
</dbReference>
<dbReference type="SUPFAM" id="SSF46894">
    <property type="entry name" value="C-terminal effector domain of the bipartite response regulators"/>
    <property type="match status" value="1"/>
</dbReference>
<evidence type="ECO:0000313" key="5">
    <source>
        <dbReference type="EMBL" id="THG40909.1"/>
    </source>
</evidence>
<comment type="caution">
    <text evidence="5">The sequence shown here is derived from an EMBL/GenBank/DDBJ whole genome shotgun (WGS) entry which is preliminary data.</text>
</comment>
<dbReference type="InterPro" id="IPR000792">
    <property type="entry name" value="Tscrpt_reg_LuxR_C"/>
</dbReference>
<accession>A0ABY2QJ30</accession>
<dbReference type="InterPro" id="IPR036388">
    <property type="entry name" value="WH-like_DNA-bd_sf"/>
</dbReference>
<gene>
    <name evidence="5" type="ORF">E5988_04760</name>
</gene>
<feature type="domain" description="HTH luxR-type" evidence="3">
    <location>
        <begin position="129"/>
        <end position="191"/>
    </location>
</feature>
<dbReference type="SMART" id="SM00448">
    <property type="entry name" value="REC"/>
    <property type="match status" value="1"/>
</dbReference>
<dbReference type="EMBL" id="SSTI01000003">
    <property type="protein sequence ID" value="THG40909.1"/>
    <property type="molecule type" value="Genomic_DNA"/>
</dbReference>
<dbReference type="Pfam" id="PF00196">
    <property type="entry name" value="GerE"/>
    <property type="match status" value="1"/>
</dbReference>
<organism evidence="5 6">
    <name type="scientific">Sphingomonas olei</name>
    <dbReference type="NCBI Taxonomy" id="1886787"/>
    <lineage>
        <taxon>Bacteria</taxon>
        <taxon>Pseudomonadati</taxon>
        <taxon>Pseudomonadota</taxon>
        <taxon>Alphaproteobacteria</taxon>
        <taxon>Sphingomonadales</taxon>
        <taxon>Sphingomonadaceae</taxon>
        <taxon>Sphingomonas</taxon>
    </lineage>
</organism>
<dbReference type="Proteomes" id="UP000308038">
    <property type="component" value="Unassembled WGS sequence"/>
</dbReference>
<dbReference type="SUPFAM" id="SSF52172">
    <property type="entry name" value="CheY-like"/>
    <property type="match status" value="1"/>
</dbReference>
<dbReference type="PANTHER" id="PTHR43214">
    <property type="entry name" value="TWO-COMPONENT RESPONSE REGULATOR"/>
    <property type="match status" value="1"/>
</dbReference>
<reference evidence="5 6" key="1">
    <citation type="submission" date="2019-04" db="EMBL/GenBank/DDBJ databases">
        <title>Microbes associate with the intestines of laboratory mice.</title>
        <authorList>
            <person name="Navarre W."/>
            <person name="Wong E."/>
            <person name="Huang K.C."/>
            <person name="Tropini C."/>
            <person name="Ng K."/>
            <person name="Yu B."/>
        </authorList>
    </citation>
    <scope>NUCLEOTIDE SEQUENCE [LARGE SCALE GENOMIC DNA]</scope>
    <source>
        <strain evidence="5 6">NM83_B4-11</strain>
    </source>
</reference>
<sequence>MKETPVYVVDDDADLGASVARLLGRHGFAAQAFVDPAALLGLYAAAPAQCIVTDVMMGDLDGFAFADRVRAIDPATSIVFMTAWPTTANAVDSVRRYGGLDYLEKPIDEDRLVAAVAEGVAWSRQRRETHARTAQLTARERQVFDLLVLGHPNKVIADQLGLSPKTIEDHRAAVMAKTGVNGLAQLIALTR</sequence>